<sequence length="2405" mass="267287">MSTDFQITIPDLEDSDFGSSSTPFGCHATGFGGGGGAGFGSSGAGFGTSGAGFGSGSAFGNAGASSSTAAAGFGNAGLGAGFGASGMDSPTMTTPMAIPDRNERGYFQTHARGDSVASIDSISSATASSRYTGKSTPFGHSSQSSVTTAATSASPFTKKPSFASLRNAFKSGKTSEAPPVPPIDYQNHVFKHPYNRSTSSLNNNSHKAARPGTPASMETKHRGTPSIRKGHGYARSQHSHSGSIFHASDQGSDGHGNAHSSPPPVPRVPNAFGQVSRAETPDFEEDKVIMNPKTPADYALHAVFISFAASAEGKIDEFLRQPLNQDPLLPEYMGPSTDSAFDDTLQSLGKIAFKNTKPQNENVGSEIIKFHISQQPVVSRDIRMSDVPGLLNERKSLASIYIMCRALIVVLQAISVAKDALSENMGYSLSEMIFEQFRKPDSKQSPNHRTNGDLYATLLGHIARARYAICSSSRVFGVDAQIDLCRSWVLLYRVRSYLKSWIFFVSVAKAFGNTHGLRLKSTFADTLVHILHPIVKTAQEETNIPDWAQALEMIYPKARDMATKPRYWGVAYPLVVTSLCAAPQDYFRKNFSSCFETILSKVKEKSNRIPVMNGVLRLEPMSTTTTKLDGILKYFFPPKGATIFPHDEHLEPFIYIAHFILSRHFDYGSDFCLELMQESSIKAGHFGTNIAPERTAIAVRAILLTLNVYERDSKHPVWPSSVDFTAYPSWDDYPTNANFLPPNLTAKPAVAQLVERTGSTLAAIAIACSKSVGSMSVFDEQWTYSRLHPAYEEPHNYVVRRNPEGGSVAYPMGLTCFQAWPRLLHESISVSDAIDMLLRGAVHVEPLLAEVAVAALKRFMEDDAHASMLLSRFWVFLFHPSRIAQDTGTKLTLESALLRLWVDVVDLWIRSFLQRPRDTLVEEEKLLQSRGPEVEAAALFLLSHDTGPVHSAGVKIMRLLGLLVSHFYPTPPGQDEGPQTAMHYVELLHGRIAIERTYFTGFDDLLDKPELARLEQWCESKKADVLLRIADSSNEKDRKLWRFIFPAFLQQAMDTSHPLPSTLRESIAAAASKYHPTISQLAGLSSRPMGISSRTMHSTEKDGSKMVAENRDVIDQWSLWVKILSSTARLSESSRPALTQLGREHTRAPSDANFERERLSTTRGLFRYLTPFLDSEYTLFRDAAVVCISSFPSNAYPQLLEDLSLLAGRQFYDDPRVKAPTLVLESNLHPSTARQFHDDSRFKPNTGLINERVRRQERLHSAVTHIYYLTAPFVQHQRAAGKQAVLAHVLKFIRNTQTFLTSPDARDNHTLQRLRRYFCGTLERVFDGLASLKDSDRFIPSHMHLTLYRLCEEWCQFGPQSESVRQRLILMQRAAASSRQGEEFQQETSQLSYAAVAKGPYPPELHLKPLTSAVVLERLSAILTSGHAPTQGRGKKALRSLLTCAQADSVLYEDALRRAIVASDDPATSYGRFFEVVEEIITLTAGHGISFAQMVCLGLSNLCHARPSVRRLAFDMLEAVHHQAGGGMSMSQFEPSISSLAATAYVHTHGRISDFLAAEHLHEAPNMLSQLALWLPQFPSSPSIINTPILLLQSLEHWIPNIDLMTEDKSGLSRAGHTALYHMLALTQQFSHTHSEQILSLWTKLVEPPNQANGHATVRFLLEQSPKVGSTIFMSCAATIVASLCQTSSGRQIFEDLSSVIEPARMLPTLEHRLAFPDAHDMELWSDLDALFAEEQPRQQLGSAQYAWLYLSDVALVRYWELQSQLPVLLQALFIHMDHRNSFVKQRALRMLFQLLRSWIPGYDELPDQALNPGRQTLKVLVSTLEKEAESRCWREDETAAEVEPKMKWLCGEVLGILSPLCPTLSERWGSLALTWGTACSIRGIAFRSLQLFRALTPRVKKNDFAILLGRLTNTISSSDENMHAFTSEVISTINTIATSGDLDASIVPQLFWFACAGLSTTVEQEFSQILELLHTLIRRIDLDDPNTVEHLLSQRPVDWKGSTSLQSPLMKGLRSATTSDATMKVLQQLAKFKEGGLIDTSENRLRELYTSALPWCLEAMAKEVKPQLAEFAENISVLATQEGRQSISRIMVSFARGHFRTRDDFLRQSILSLREHYGQRYWTETVTALLSLVLNRQRWLRVQAMQLLKMLFQQRETRNPVELLGSELLMPLLRLLETDLAPQALDVLEEPIVMSGGGPAAKHVLRMSMHAGSLMKNTDTVTTVFGVPDESGWCIAKADTVRDACRANVMAVFDTCQIHTRPSQISFQPEVELLAMSPVSLSNDRSEDDLNDLVQNLHELTTFFQDNETAKRRRPAPSAVYSMGPNRRLEARVAAILAKSTASETVSDTPQTPFMDVFRVGNGSATDLDEEDEDSDEYSDESEEEDLFVFDSQSVYRGHDSRYH</sequence>
<organism evidence="5 6">
    <name type="scientific">Schizophyllum amplum</name>
    <dbReference type="NCBI Taxonomy" id="97359"/>
    <lineage>
        <taxon>Eukaryota</taxon>
        <taxon>Fungi</taxon>
        <taxon>Dikarya</taxon>
        <taxon>Basidiomycota</taxon>
        <taxon>Agaricomycotina</taxon>
        <taxon>Agaricomycetes</taxon>
        <taxon>Agaricomycetidae</taxon>
        <taxon>Agaricales</taxon>
        <taxon>Schizophyllaceae</taxon>
        <taxon>Schizophyllum</taxon>
    </lineage>
</organism>
<dbReference type="OrthoDB" id="6287725at2759"/>
<dbReference type="GO" id="GO:0030427">
    <property type="term" value="C:site of polarized growth"/>
    <property type="evidence" value="ECO:0007669"/>
    <property type="project" value="TreeGrafter"/>
</dbReference>
<gene>
    <name evidence="5" type="ORF">BD626DRAFT_504914</name>
</gene>
<evidence type="ECO:0000313" key="5">
    <source>
        <dbReference type="EMBL" id="TRM60311.1"/>
    </source>
</evidence>
<feature type="domain" description="Cell morphogenesis protein C-terminal" evidence="3">
    <location>
        <begin position="1949"/>
        <end position="2197"/>
    </location>
</feature>
<dbReference type="SUPFAM" id="SSF48371">
    <property type="entry name" value="ARM repeat"/>
    <property type="match status" value="1"/>
</dbReference>
<evidence type="ECO:0000259" key="2">
    <source>
        <dbReference type="Pfam" id="PF14222"/>
    </source>
</evidence>
<dbReference type="GO" id="GO:0000902">
    <property type="term" value="P:cell morphogenesis"/>
    <property type="evidence" value="ECO:0007669"/>
    <property type="project" value="InterPro"/>
</dbReference>
<dbReference type="InterPro" id="IPR025481">
    <property type="entry name" value="Cell_Morphogen_C"/>
</dbReference>
<reference evidence="5 6" key="1">
    <citation type="journal article" date="2019" name="New Phytol.">
        <title>Comparative genomics reveals unique wood-decay strategies and fruiting body development in the Schizophyllaceae.</title>
        <authorList>
            <person name="Almasi E."/>
            <person name="Sahu N."/>
            <person name="Krizsan K."/>
            <person name="Balint B."/>
            <person name="Kovacs G.M."/>
            <person name="Kiss B."/>
            <person name="Cseklye J."/>
            <person name="Drula E."/>
            <person name="Henrissat B."/>
            <person name="Nagy I."/>
            <person name="Chovatia M."/>
            <person name="Adam C."/>
            <person name="LaButti K."/>
            <person name="Lipzen A."/>
            <person name="Riley R."/>
            <person name="Grigoriev I.V."/>
            <person name="Nagy L.G."/>
        </authorList>
    </citation>
    <scope>NUCLEOTIDE SEQUENCE [LARGE SCALE GENOMIC DNA]</scope>
    <source>
        <strain evidence="5 6">NL-1724</strain>
    </source>
</reference>
<dbReference type="Proteomes" id="UP000320762">
    <property type="component" value="Unassembled WGS sequence"/>
</dbReference>
<dbReference type="Pfam" id="PF14228">
    <property type="entry name" value="MOR2-PAG1_mid"/>
    <property type="match status" value="1"/>
</dbReference>
<comment type="caution">
    <text evidence="5">The sequence shown here is derived from an EMBL/GenBank/DDBJ whole genome shotgun (WGS) entry which is preliminary data.</text>
</comment>
<evidence type="ECO:0000256" key="1">
    <source>
        <dbReference type="SAM" id="MobiDB-lite"/>
    </source>
</evidence>
<keyword evidence="6" id="KW-1185">Reference proteome</keyword>
<feature type="region of interest" description="Disordered" evidence="1">
    <location>
        <begin position="2342"/>
        <end position="2405"/>
    </location>
</feature>
<protein>
    <submittedName>
        <fullName evidence="5">Cell morphogenesis N-terminal-domain-containing protein</fullName>
    </submittedName>
</protein>
<accession>A0A550C680</accession>
<feature type="compositionally biased region" description="Polar residues" evidence="1">
    <location>
        <begin position="2342"/>
        <end position="2353"/>
    </location>
</feature>
<feature type="domain" description="Cell morphogenesis central region" evidence="4">
    <location>
        <begin position="1738"/>
        <end position="1913"/>
    </location>
</feature>
<dbReference type="InterPro" id="IPR029473">
    <property type="entry name" value="MOR2-PAG1_mid"/>
</dbReference>
<feature type="region of interest" description="Disordered" evidence="1">
    <location>
        <begin position="194"/>
        <end position="272"/>
    </location>
</feature>
<dbReference type="InterPro" id="IPR039867">
    <property type="entry name" value="Furry/Tao3/Mor2"/>
</dbReference>
<dbReference type="EMBL" id="VDMD01000022">
    <property type="protein sequence ID" value="TRM60311.1"/>
    <property type="molecule type" value="Genomic_DNA"/>
</dbReference>
<dbReference type="GO" id="GO:0005938">
    <property type="term" value="C:cell cortex"/>
    <property type="evidence" value="ECO:0007669"/>
    <property type="project" value="TreeGrafter"/>
</dbReference>
<dbReference type="InterPro" id="IPR025614">
    <property type="entry name" value="Cell_morpho_N"/>
</dbReference>
<dbReference type="Pfam" id="PF14225">
    <property type="entry name" value="MOR2-PAG1_C"/>
    <property type="match status" value="1"/>
</dbReference>
<dbReference type="STRING" id="97359.A0A550C680"/>
<name>A0A550C680_9AGAR</name>
<dbReference type="InterPro" id="IPR016024">
    <property type="entry name" value="ARM-type_fold"/>
</dbReference>
<evidence type="ECO:0000259" key="3">
    <source>
        <dbReference type="Pfam" id="PF14225"/>
    </source>
</evidence>
<dbReference type="PANTHER" id="PTHR12295:SF30">
    <property type="entry name" value="PROTEIN FURRY"/>
    <property type="match status" value="1"/>
</dbReference>
<feature type="compositionally biased region" description="Polar residues" evidence="1">
    <location>
        <begin position="195"/>
        <end position="206"/>
    </location>
</feature>
<proteinExistence type="predicted"/>
<dbReference type="PANTHER" id="PTHR12295">
    <property type="entry name" value="FURRY-RELATED"/>
    <property type="match status" value="1"/>
</dbReference>
<feature type="domain" description="Cell morphogenesis protein N-terminal" evidence="2">
    <location>
        <begin position="393"/>
        <end position="468"/>
    </location>
</feature>
<feature type="compositionally biased region" description="Acidic residues" evidence="1">
    <location>
        <begin position="2368"/>
        <end position="2389"/>
    </location>
</feature>
<evidence type="ECO:0000259" key="4">
    <source>
        <dbReference type="Pfam" id="PF14228"/>
    </source>
</evidence>
<feature type="compositionally biased region" description="Basic and acidic residues" evidence="1">
    <location>
        <begin position="1142"/>
        <end position="1154"/>
    </location>
</feature>
<dbReference type="Pfam" id="PF14222">
    <property type="entry name" value="MOR2-PAG1_N"/>
    <property type="match status" value="2"/>
</dbReference>
<feature type="region of interest" description="Disordered" evidence="1">
    <location>
        <begin position="1135"/>
        <end position="1154"/>
    </location>
</feature>
<feature type="domain" description="Cell morphogenesis protein N-terminal" evidence="2">
    <location>
        <begin position="494"/>
        <end position="909"/>
    </location>
</feature>
<evidence type="ECO:0000313" key="6">
    <source>
        <dbReference type="Proteomes" id="UP000320762"/>
    </source>
</evidence>